<accession>A0A0F9RI79</accession>
<proteinExistence type="predicted"/>
<dbReference type="PROSITE" id="PS51257">
    <property type="entry name" value="PROKAR_LIPOPROTEIN"/>
    <property type="match status" value="1"/>
</dbReference>
<protein>
    <recommendedName>
        <fullName evidence="2">5' nucleotidase, deoxy (Pyrimidine), cytosolic type C protein (NT5C)</fullName>
    </recommendedName>
</protein>
<name>A0A0F9RI79_9ZZZZ</name>
<evidence type="ECO:0000313" key="1">
    <source>
        <dbReference type="EMBL" id="KKN49452.1"/>
    </source>
</evidence>
<comment type="caution">
    <text evidence="1">The sequence shown here is derived from an EMBL/GenBank/DDBJ whole genome shotgun (WGS) entry which is preliminary data.</text>
</comment>
<gene>
    <name evidence="1" type="ORF">LCGC14_0642890</name>
</gene>
<organism evidence="1">
    <name type="scientific">marine sediment metagenome</name>
    <dbReference type="NCBI Taxonomy" id="412755"/>
    <lineage>
        <taxon>unclassified sequences</taxon>
        <taxon>metagenomes</taxon>
        <taxon>ecological metagenomes</taxon>
    </lineage>
</organism>
<evidence type="ECO:0008006" key="2">
    <source>
        <dbReference type="Google" id="ProtNLM"/>
    </source>
</evidence>
<sequence>MKPPKIIFLDVDDTLNRFTMSALSFLGCDVNPFNESQYDPAWEYDLATAVTALLPGVSIPEETFWNRFPRNFWANIPISAECGWLLTTCSKLVGKSNICLLTKPSGENDCLAGKADWIQRSMPGWLHDQYLIGAPKYFCANERSLLIDDSERNISAFARNGGQTILVPRPWNPLHKTINTVGYIASKLERIFDTDIAIP</sequence>
<dbReference type="InterPro" id="IPR023214">
    <property type="entry name" value="HAD_sf"/>
</dbReference>
<dbReference type="SUPFAM" id="SSF56784">
    <property type="entry name" value="HAD-like"/>
    <property type="match status" value="1"/>
</dbReference>
<dbReference type="Gene3D" id="3.40.50.1000">
    <property type="entry name" value="HAD superfamily/HAD-like"/>
    <property type="match status" value="1"/>
</dbReference>
<reference evidence="1" key="1">
    <citation type="journal article" date="2015" name="Nature">
        <title>Complex archaea that bridge the gap between prokaryotes and eukaryotes.</title>
        <authorList>
            <person name="Spang A."/>
            <person name="Saw J.H."/>
            <person name="Jorgensen S.L."/>
            <person name="Zaremba-Niedzwiedzka K."/>
            <person name="Martijn J."/>
            <person name="Lind A.E."/>
            <person name="van Eijk R."/>
            <person name="Schleper C."/>
            <person name="Guy L."/>
            <person name="Ettema T.J."/>
        </authorList>
    </citation>
    <scope>NUCLEOTIDE SEQUENCE</scope>
</reference>
<dbReference type="AlphaFoldDB" id="A0A0F9RI79"/>
<dbReference type="EMBL" id="LAZR01001168">
    <property type="protein sequence ID" value="KKN49452.1"/>
    <property type="molecule type" value="Genomic_DNA"/>
</dbReference>
<dbReference type="InterPro" id="IPR036412">
    <property type="entry name" value="HAD-like_sf"/>
</dbReference>